<comment type="subcellular location">
    <subcellularLocation>
        <location evidence="1">Cytoplasm</location>
    </subcellularLocation>
</comment>
<dbReference type="GO" id="GO:0008168">
    <property type="term" value="F:methyltransferase activity"/>
    <property type="evidence" value="ECO:0007669"/>
    <property type="project" value="UniProtKB-KW"/>
</dbReference>
<evidence type="ECO:0000259" key="8">
    <source>
        <dbReference type="Pfam" id="PF17785"/>
    </source>
</evidence>
<keyword evidence="10" id="KW-1185">Reference proteome</keyword>
<dbReference type="InterPro" id="IPR036974">
    <property type="entry name" value="PUA_sf"/>
</dbReference>
<evidence type="ECO:0000313" key="9">
    <source>
        <dbReference type="EMBL" id="GBF49207.1"/>
    </source>
</evidence>
<dbReference type="GO" id="GO:0005737">
    <property type="term" value="C:cytoplasm"/>
    <property type="evidence" value="ECO:0007669"/>
    <property type="project" value="UniProtKB-SubCell"/>
</dbReference>
<keyword evidence="3 9" id="KW-0489">Methyltransferase</keyword>
<organism evidence="9 10">
    <name type="scientific">Leptospira ryugenii</name>
    <dbReference type="NCBI Taxonomy" id="1917863"/>
    <lineage>
        <taxon>Bacteria</taxon>
        <taxon>Pseudomonadati</taxon>
        <taxon>Spirochaetota</taxon>
        <taxon>Spirochaetia</taxon>
        <taxon>Leptospirales</taxon>
        <taxon>Leptospiraceae</taxon>
        <taxon>Leptospira</taxon>
    </lineage>
</organism>
<dbReference type="Pfam" id="PF10672">
    <property type="entry name" value="Methyltrans_SAM"/>
    <property type="match status" value="1"/>
</dbReference>
<dbReference type="InterPro" id="IPR019614">
    <property type="entry name" value="SAM-dep_methyl-trfase"/>
</dbReference>
<protein>
    <submittedName>
        <fullName evidence="9">S-adenosylmethionine-dependent methyltransferase domain protein</fullName>
    </submittedName>
</protein>
<evidence type="ECO:0000313" key="10">
    <source>
        <dbReference type="Proteomes" id="UP000245133"/>
    </source>
</evidence>
<evidence type="ECO:0000259" key="7">
    <source>
        <dbReference type="Pfam" id="PF10672"/>
    </source>
</evidence>
<gene>
    <name evidence="9" type="ORF">LPTSP4_07170</name>
</gene>
<dbReference type="InterPro" id="IPR015947">
    <property type="entry name" value="PUA-like_sf"/>
</dbReference>
<dbReference type="OrthoDB" id="9805492at2"/>
<sequence length="391" mass="44663">MYVKLKPGKEKSVLSRHPWIFSGAIQEAEINPKSSAPVEIQNAKGERLAFGDWDGGSQIRVRVFHWTDKETNFDESFWHKRWADIWNRKVSTFLSKDTNAFRFLFSESDLSPGMIVDCYDKTAVILCTTPKARERKEILCTFLKKQGVELIIEKPAKDHLVKEKTNILYGKQKDVYFYESGIQYFLDWEEGQKTGFFLDQKENRDLVKQYAKGKSVLNAFSYSGGFSLASLVGGAVRVDSLDISERAIQILEKNLHSNALVPSKANHRSIQQDAFVFLKNMESDLYDLMILDPPAFSKSVDSIQKASRGYKEINRQALLKIKKNGFLFTFSCSQHISRDLFQKIIFAAAKDAGREARVLKVLSQSPDHGFSIFHPEGEYLKGFLIQVDERG</sequence>
<evidence type="ECO:0000256" key="4">
    <source>
        <dbReference type="ARBA" id="ARBA00022679"/>
    </source>
</evidence>
<dbReference type="CDD" id="cd11572">
    <property type="entry name" value="RlmI_M_like"/>
    <property type="match status" value="1"/>
</dbReference>
<dbReference type="EMBL" id="BFBB01000002">
    <property type="protein sequence ID" value="GBF49207.1"/>
    <property type="molecule type" value="Genomic_DNA"/>
</dbReference>
<proteinExistence type="inferred from homology"/>
<comment type="similarity">
    <text evidence="6">Belongs to the methyltransferase superfamily. RlmI family.</text>
</comment>
<evidence type="ECO:0000256" key="3">
    <source>
        <dbReference type="ARBA" id="ARBA00022603"/>
    </source>
</evidence>
<keyword evidence="2" id="KW-0963">Cytoplasm</keyword>
<feature type="domain" description="RlmI-like PUA" evidence="8">
    <location>
        <begin position="3"/>
        <end position="66"/>
    </location>
</feature>
<keyword evidence="5" id="KW-0949">S-adenosyl-L-methionine</keyword>
<dbReference type="PANTHER" id="PTHR42873:SF1">
    <property type="entry name" value="S-ADENOSYLMETHIONINE-DEPENDENT METHYLTRANSFERASE DOMAIN-CONTAINING PROTEIN"/>
    <property type="match status" value="1"/>
</dbReference>
<dbReference type="SUPFAM" id="SSF53335">
    <property type="entry name" value="S-adenosyl-L-methionine-dependent methyltransferases"/>
    <property type="match status" value="1"/>
</dbReference>
<dbReference type="InterPro" id="IPR041532">
    <property type="entry name" value="RlmI-like_PUA"/>
</dbReference>
<dbReference type="Gene3D" id="3.30.750.80">
    <property type="entry name" value="RNA methyltransferase domain (HRMD) like"/>
    <property type="match status" value="1"/>
</dbReference>
<evidence type="ECO:0000256" key="2">
    <source>
        <dbReference type="ARBA" id="ARBA00022490"/>
    </source>
</evidence>
<dbReference type="GO" id="GO:0032259">
    <property type="term" value="P:methylation"/>
    <property type="evidence" value="ECO:0007669"/>
    <property type="project" value="UniProtKB-KW"/>
</dbReference>
<name>A0A2P2DX49_9LEPT</name>
<dbReference type="Gene3D" id="2.30.130.10">
    <property type="entry name" value="PUA domain"/>
    <property type="match status" value="1"/>
</dbReference>
<reference evidence="9 10" key="1">
    <citation type="submission" date="2018-02" db="EMBL/GenBank/DDBJ databases">
        <title>Novel Leptospira species isolated from soil and water in Japan.</title>
        <authorList>
            <person name="Nakao R."/>
            <person name="Masuzawa T."/>
        </authorList>
    </citation>
    <scope>NUCLEOTIDE SEQUENCE [LARGE SCALE GENOMIC DNA]</scope>
    <source>
        <strain evidence="9 10">YH101</strain>
    </source>
</reference>
<dbReference type="CDD" id="cd02440">
    <property type="entry name" value="AdoMet_MTases"/>
    <property type="match status" value="1"/>
</dbReference>
<dbReference type="Pfam" id="PF17785">
    <property type="entry name" value="PUA_3"/>
    <property type="match status" value="1"/>
</dbReference>
<dbReference type="PANTHER" id="PTHR42873">
    <property type="entry name" value="RIBOSOMAL RNA LARGE SUBUNIT METHYLTRANSFERASE"/>
    <property type="match status" value="1"/>
</dbReference>
<accession>A0A2P2DX49</accession>
<feature type="domain" description="S-adenosylmethionine-dependent methyltransferase" evidence="7">
    <location>
        <begin position="177"/>
        <end position="316"/>
    </location>
</feature>
<keyword evidence="4 9" id="KW-0808">Transferase</keyword>
<evidence type="ECO:0000256" key="1">
    <source>
        <dbReference type="ARBA" id="ARBA00004496"/>
    </source>
</evidence>
<dbReference type="CDD" id="cd21153">
    <property type="entry name" value="PUA_RlmI"/>
    <property type="match status" value="1"/>
</dbReference>
<evidence type="ECO:0000256" key="6">
    <source>
        <dbReference type="ARBA" id="ARBA00038091"/>
    </source>
</evidence>
<dbReference type="Gene3D" id="3.40.50.150">
    <property type="entry name" value="Vaccinia Virus protein VP39"/>
    <property type="match status" value="1"/>
</dbReference>
<dbReference type="SUPFAM" id="SSF88697">
    <property type="entry name" value="PUA domain-like"/>
    <property type="match status" value="1"/>
</dbReference>
<comment type="caution">
    <text evidence="9">The sequence shown here is derived from an EMBL/GenBank/DDBJ whole genome shotgun (WGS) entry which is preliminary data.</text>
</comment>
<dbReference type="Proteomes" id="UP000245133">
    <property type="component" value="Unassembled WGS sequence"/>
</dbReference>
<dbReference type="AlphaFoldDB" id="A0A2P2DX49"/>
<evidence type="ECO:0000256" key="5">
    <source>
        <dbReference type="ARBA" id="ARBA00022691"/>
    </source>
</evidence>
<dbReference type="InterPro" id="IPR029063">
    <property type="entry name" value="SAM-dependent_MTases_sf"/>
</dbReference>
<dbReference type="GO" id="GO:0003723">
    <property type="term" value="F:RNA binding"/>
    <property type="evidence" value="ECO:0007669"/>
    <property type="project" value="InterPro"/>
</dbReference>
<dbReference type="RefSeq" id="WP_108973772.1">
    <property type="nucleotide sequence ID" value="NZ_BFBB01000002.1"/>
</dbReference>